<protein>
    <submittedName>
        <fullName evidence="2">Uncharacterized protein</fullName>
    </submittedName>
</protein>
<dbReference type="Proteomes" id="UP000294335">
    <property type="component" value="Unassembled WGS sequence"/>
</dbReference>
<dbReference type="EMBL" id="OPYN01000132">
    <property type="protein sequence ID" value="SPO61374.1"/>
    <property type="molecule type" value="Genomic_DNA"/>
</dbReference>
<comment type="caution">
    <text evidence="2">The sequence shown here is derived from an EMBL/GenBank/DDBJ whole genome shotgun (WGS) entry which is preliminary data.</text>
</comment>
<evidence type="ECO:0000313" key="3">
    <source>
        <dbReference type="Proteomes" id="UP000294335"/>
    </source>
</evidence>
<keyword evidence="3" id="KW-1185">Reference proteome</keyword>
<feature type="region of interest" description="Disordered" evidence="1">
    <location>
        <begin position="69"/>
        <end position="89"/>
    </location>
</feature>
<evidence type="ECO:0000256" key="1">
    <source>
        <dbReference type="SAM" id="MobiDB-lite"/>
    </source>
</evidence>
<name>A0AAQ1SU52_9PSED</name>
<dbReference type="AlphaFoldDB" id="A0AAQ1SU52"/>
<reference evidence="2 3" key="1">
    <citation type="submission" date="2018-02" db="EMBL/GenBank/DDBJ databases">
        <authorList>
            <person name="Dubost A."/>
        </authorList>
    </citation>
    <scope>NUCLEOTIDE SEQUENCE [LARGE SCALE GENOMIC DNA]</scope>
    <source>
        <strain evidence="3">JV551A3</strain>
    </source>
</reference>
<gene>
    <name evidence="2" type="ORF">JV551A3_V1_1320120</name>
</gene>
<accession>A0AAQ1SU52</accession>
<proteinExistence type="predicted"/>
<feature type="compositionally biased region" description="Pro residues" evidence="1">
    <location>
        <begin position="69"/>
        <end position="82"/>
    </location>
</feature>
<organism evidence="2 3">
    <name type="scientific">Pseudomonas inefficax</name>
    <dbReference type="NCBI Taxonomy" id="2078786"/>
    <lineage>
        <taxon>Bacteria</taxon>
        <taxon>Pseudomonadati</taxon>
        <taxon>Pseudomonadota</taxon>
        <taxon>Gammaproteobacteria</taxon>
        <taxon>Pseudomonadales</taxon>
        <taxon>Pseudomonadaceae</taxon>
        <taxon>Pseudomonas</taxon>
    </lineage>
</organism>
<evidence type="ECO:0000313" key="2">
    <source>
        <dbReference type="EMBL" id="SPO61374.1"/>
    </source>
</evidence>
<sequence length="89" mass="9479">MWERPCVAKGLQSSPSNYCSVADYWGCYAALSRHKAAPTATEQGFAVVHNNKNNLTPYTPKEATWPPILPVPKSPAPTPPTASPGAMPG</sequence>